<name>A0A7I7QIQ2_9MYCO</name>
<keyword evidence="3" id="KW-1185">Reference proteome</keyword>
<evidence type="ECO:0000313" key="2">
    <source>
        <dbReference type="EMBL" id="BBY26122.1"/>
    </source>
</evidence>
<evidence type="ECO:0008006" key="4">
    <source>
        <dbReference type="Google" id="ProtNLM"/>
    </source>
</evidence>
<dbReference type="KEGG" id="msei:MSEDJ_02180"/>
<organism evidence="2 3">
    <name type="scientific">Mycolicibacterium sediminis</name>
    <dbReference type="NCBI Taxonomy" id="1286180"/>
    <lineage>
        <taxon>Bacteria</taxon>
        <taxon>Bacillati</taxon>
        <taxon>Actinomycetota</taxon>
        <taxon>Actinomycetes</taxon>
        <taxon>Mycobacteriales</taxon>
        <taxon>Mycobacteriaceae</taxon>
        <taxon>Mycolicibacterium</taxon>
    </lineage>
</organism>
<sequence>MIRRALAPLLVSVAITSCGMFGPDPQAVSLPLAFGARVTDGELRLWTGSPCHDVTRVTVRFTSDAKLIFEPAPGRRADVDYLTLDGPNPGLRVEEALPDGFDWRTAEQVDLWIDGAAGEGSKRALVADIVAGSADHPEDTYWFQDVGWLGPDDVDELDGKTFLTPCTPDPARQPSLPPAFGVRVTDGALRIWTGSPCTDVNGVTLDFIGEPPGRGTTALTLIASDGPIEFDRFTLGEPLQGTRIAQELPAGFDWRSQSKLRLAVHTPNVHRDPTMDLAEVISGSASHPTTPTCSRASAGSIPIRSPIRTARRSSASAVPIRHDDRDLAIQRGEPRR</sequence>
<dbReference type="PROSITE" id="PS51257">
    <property type="entry name" value="PROKAR_LIPOPROTEIN"/>
    <property type="match status" value="1"/>
</dbReference>
<reference evidence="2 3" key="1">
    <citation type="journal article" date="2019" name="Emerg. Microbes Infect.">
        <title>Comprehensive subspecies identification of 175 nontuberculous mycobacteria species based on 7547 genomic profiles.</title>
        <authorList>
            <person name="Matsumoto Y."/>
            <person name="Kinjo T."/>
            <person name="Motooka D."/>
            <person name="Nabeya D."/>
            <person name="Jung N."/>
            <person name="Uechi K."/>
            <person name="Horii T."/>
            <person name="Iida T."/>
            <person name="Fujita J."/>
            <person name="Nakamura S."/>
        </authorList>
    </citation>
    <scope>NUCLEOTIDE SEQUENCE [LARGE SCALE GENOMIC DNA]</scope>
    <source>
        <strain evidence="2 3">JCM 17899</strain>
    </source>
</reference>
<evidence type="ECO:0000313" key="3">
    <source>
        <dbReference type="Proteomes" id="UP000467193"/>
    </source>
</evidence>
<accession>A0A7I7QIQ2</accession>
<protein>
    <recommendedName>
        <fullName evidence="4">Lipoprotein</fullName>
    </recommendedName>
</protein>
<proteinExistence type="predicted"/>
<dbReference type="Proteomes" id="UP000467193">
    <property type="component" value="Chromosome"/>
</dbReference>
<evidence type="ECO:0000256" key="1">
    <source>
        <dbReference type="SAM" id="MobiDB-lite"/>
    </source>
</evidence>
<feature type="region of interest" description="Disordered" evidence="1">
    <location>
        <begin position="283"/>
        <end position="336"/>
    </location>
</feature>
<dbReference type="EMBL" id="AP022588">
    <property type="protein sequence ID" value="BBY26122.1"/>
    <property type="molecule type" value="Genomic_DNA"/>
</dbReference>
<gene>
    <name evidence="2" type="ORF">MSEDJ_02180</name>
</gene>
<dbReference type="AlphaFoldDB" id="A0A7I7QIQ2"/>
<dbReference type="RefSeq" id="WP_163795230.1">
    <property type="nucleotide sequence ID" value="NZ_AP022588.1"/>
</dbReference>
<feature type="compositionally biased region" description="Basic and acidic residues" evidence="1">
    <location>
        <begin position="320"/>
        <end position="336"/>
    </location>
</feature>
<feature type="compositionally biased region" description="Polar residues" evidence="1">
    <location>
        <begin position="283"/>
        <end position="297"/>
    </location>
</feature>